<dbReference type="Proteomes" id="UP000060043">
    <property type="component" value="Chromosome"/>
</dbReference>
<evidence type="ECO:0000256" key="1">
    <source>
        <dbReference type="ARBA" id="ARBA00001954"/>
    </source>
</evidence>
<dbReference type="RefSeq" id="WP_011279083.1">
    <property type="nucleotide sequence ID" value="NZ_BHWZ01000006.1"/>
</dbReference>
<dbReference type="InterPro" id="IPR011981">
    <property type="entry name" value="DHPA_dOase_Mn/Fe"/>
</dbReference>
<evidence type="ECO:0000259" key="8">
    <source>
        <dbReference type="PROSITE" id="PS51819"/>
    </source>
</evidence>
<gene>
    <name evidence="9" type="ORF">ATY89_06630</name>
    <name evidence="10" type="ORF">ATZ20_09650</name>
</gene>
<dbReference type="AlphaFoldDB" id="A0A0U3HN78"/>
<dbReference type="GO" id="GO:0008198">
    <property type="term" value="F:ferrous iron binding"/>
    <property type="evidence" value="ECO:0007669"/>
    <property type="project" value="InterPro"/>
</dbReference>
<dbReference type="EMBL" id="CP013695">
    <property type="protein sequence ID" value="ALU32380.1"/>
    <property type="molecule type" value="Genomic_DNA"/>
</dbReference>
<evidence type="ECO:0000313" key="10">
    <source>
        <dbReference type="EMBL" id="ALU32380.1"/>
    </source>
</evidence>
<dbReference type="InterPro" id="IPR029068">
    <property type="entry name" value="Glyas_Bleomycin-R_OHBP_Dase"/>
</dbReference>
<dbReference type="OMA" id="LHHFAYW"/>
<dbReference type="GO" id="GO:0004462">
    <property type="term" value="F:lactoylglutathione lyase activity"/>
    <property type="evidence" value="ECO:0007669"/>
    <property type="project" value="InterPro"/>
</dbReference>
<dbReference type="PROSITE" id="PS51819">
    <property type="entry name" value="VOC"/>
    <property type="match status" value="2"/>
</dbReference>
<dbReference type="InterPro" id="IPR004360">
    <property type="entry name" value="Glyas_Fos-R_dOase_dom"/>
</dbReference>
<dbReference type="InterPro" id="IPR050383">
    <property type="entry name" value="GlyoxalaseI/FosfomycinResist"/>
</dbReference>
<accession>A0A0U3HN78</accession>
<evidence type="ECO:0000256" key="7">
    <source>
        <dbReference type="ARBA" id="ARBA00023004"/>
    </source>
</evidence>
<feature type="domain" description="VOC" evidence="8">
    <location>
        <begin position="6"/>
        <end position="114"/>
    </location>
</feature>
<dbReference type="OrthoDB" id="37941at2157"/>
<evidence type="ECO:0000313" key="9">
    <source>
        <dbReference type="EMBL" id="ALU29645.1"/>
    </source>
</evidence>
<dbReference type="GeneID" id="14552808"/>
<dbReference type="PROSITE" id="PS00934">
    <property type="entry name" value="GLYOXALASE_I_1"/>
    <property type="match status" value="1"/>
</dbReference>
<dbReference type="SMR" id="A0A0U3HN78"/>
<keyword evidence="7" id="KW-0408">Iron</keyword>
<evidence type="ECO:0000313" key="12">
    <source>
        <dbReference type="Proteomes" id="UP000065473"/>
    </source>
</evidence>
<keyword evidence="6" id="KW-0560">Oxidoreductase</keyword>
<dbReference type="PANTHER" id="PTHR21366">
    <property type="entry name" value="GLYOXALASE FAMILY PROTEIN"/>
    <property type="match status" value="1"/>
</dbReference>
<dbReference type="Proteomes" id="UP000065473">
    <property type="component" value="Chromosome"/>
</dbReference>
<keyword evidence="5 10" id="KW-0223">Dioxygenase</keyword>
<sequence>MSEVLRLSHVCVRVIDMDKSLFFYRDLLGFHETEKNGDYVYLRGYEEGQHHSLVLKRAESPGLSYIAFRVRNVDKMREKLEASGLKTRKFEEKGVDNAIIFSDTGGMPTVFYENMEYVDDIRMKFHIHKGVSPIRLAHVNLMVDSNVFENEIKFYQSLGFYETEIFLDKEGKKMVSWLTKSGDSHNLAISKSSRKTPGFHHFTYYVHDLRDVIRAADIMASAELWDYIERGPGRHGVTQGVYIYLRDPNGGRLEFFTGDYVVLDPDKWKPVVWTYEQFRYRSDYWSRPIPESWLNEWIPVEDPFTGNLRGWNT</sequence>
<dbReference type="InterPro" id="IPR000486">
    <property type="entry name" value="Xdiol_ring_cleave_dOase_1/2"/>
</dbReference>
<comment type="similarity">
    <text evidence="2">Belongs to the extradiol ring-cleavage dioxygenase family.</text>
</comment>
<dbReference type="EMBL" id="CP013694">
    <property type="protein sequence ID" value="ALU29645.1"/>
    <property type="molecule type" value="Genomic_DNA"/>
</dbReference>
<dbReference type="SUPFAM" id="SSF54593">
    <property type="entry name" value="Glyoxalase/Bleomycin resistance protein/Dihydroxybiphenyl dioxygenase"/>
    <property type="match status" value="1"/>
</dbReference>
<evidence type="ECO:0000256" key="2">
    <source>
        <dbReference type="ARBA" id="ARBA00008784"/>
    </source>
</evidence>
<evidence type="ECO:0000256" key="6">
    <source>
        <dbReference type="ARBA" id="ARBA00023002"/>
    </source>
</evidence>
<name>A0A0U3HN78_9CREN</name>
<evidence type="ECO:0000256" key="4">
    <source>
        <dbReference type="ARBA" id="ARBA00022797"/>
    </source>
</evidence>
<proteinExistence type="inferred from homology"/>
<evidence type="ECO:0000313" key="11">
    <source>
        <dbReference type="Proteomes" id="UP000060043"/>
    </source>
</evidence>
<reference evidence="11 12" key="1">
    <citation type="submission" date="2015-12" db="EMBL/GenBank/DDBJ databases">
        <title>A stable core within a dynamic pangenome in Sulfolobus acidocaldarius.</title>
        <authorList>
            <person name="Anderson R."/>
            <person name="Kouris A."/>
            <person name="Seward C."/>
            <person name="Campbell K."/>
            <person name="Whitaker R."/>
        </authorList>
    </citation>
    <scope>NUCLEOTIDE SEQUENCE [LARGE SCALE GENOMIC DNA]</scope>
    <source>
        <strain evidence="9 12">GG12-C01-09</strain>
        <strain evidence="10 11">NG05B_CO5_07</strain>
    </source>
</reference>
<evidence type="ECO:0000256" key="3">
    <source>
        <dbReference type="ARBA" id="ARBA00022723"/>
    </source>
</evidence>
<dbReference type="InterPro" id="IPR037523">
    <property type="entry name" value="VOC_core"/>
</dbReference>
<feature type="domain" description="VOC" evidence="8">
    <location>
        <begin position="135"/>
        <end position="258"/>
    </location>
</feature>
<dbReference type="PaxDb" id="1435377-SUSAZ_10785"/>
<dbReference type="Gene3D" id="3.10.180.10">
    <property type="entry name" value="2,3-Dihydroxybiphenyl 1,2-Dioxygenase, domain 1"/>
    <property type="match status" value="2"/>
</dbReference>
<dbReference type="GO" id="GO:0051213">
    <property type="term" value="F:dioxygenase activity"/>
    <property type="evidence" value="ECO:0007669"/>
    <property type="project" value="UniProtKB-KW"/>
</dbReference>
<dbReference type="PROSITE" id="PS00082">
    <property type="entry name" value="EXTRADIOL_DIOXYGENAS"/>
    <property type="match status" value="1"/>
</dbReference>
<dbReference type="NCBIfam" id="TIGR02295">
    <property type="entry name" value="HpaD"/>
    <property type="match status" value="1"/>
</dbReference>
<comment type="cofactor">
    <cofactor evidence="1">
        <name>Fe(2+)</name>
        <dbReference type="ChEBI" id="CHEBI:29033"/>
    </cofactor>
</comment>
<keyword evidence="3" id="KW-0479">Metal-binding</keyword>
<organism evidence="10 11">
    <name type="scientific">Sulfolobus acidocaldarius</name>
    <dbReference type="NCBI Taxonomy" id="2285"/>
    <lineage>
        <taxon>Archaea</taxon>
        <taxon>Thermoproteota</taxon>
        <taxon>Thermoprotei</taxon>
        <taxon>Sulfolobales</taxon>
        <taxon>Sulfolobaceae</taxon>
        <taxon>Sulfolobus</taxon>
    </lineage>
</organism>
<keyword evidence="4" id="KW-0058">Aromatic hydrocarbons catabolism</keyword>
<dbReference type="Pfam" id="PF00903">
    <property type="entry name" value="Glyoxalase"/>
    <property type="match status" value="2"/>
</dbReference>
<evidence type="ECO:0000256" key="5">
    <source>
        <dbReference type="ARBA" id="ARBA00022964"/>
    </source>
</evidence>
<dbReference type="STRING" id="1435377.SUSAZ_10785"/>
<protein>
    <submittedName>
        <fullName evidence="10">3,4-dihydroxyphenylacetate 2,3-dioxygenase</fullName>
    </submittedName>
</protein>
<dbReference type="InterPro" id="IPR018146">
    <property type="entry name" value="Glyoxalase_1_CS"/>
</dbReference>